<dbReference type="OMA" id="ERCGLHY"/>
<accession>A0A177D9A8</accession>
<dbReference type="STRING" id="5599.A0A177D9A8"/>
<keyword evidence="4" id="KW-1185">Reference proteome</keyword>
<evidence type="ECO:0000259" key="2">
    <source>
        <dbReference type="Pfam" id="PF20163"/>
    </source>
</evidence>
<sequence length="784" mass="87713">MPRNFDDYELSQLQPESQTLLLPHPPQDDAACATEDNRFGRIVHLRKWLPEVDPHTDTRWSKRLTDRDVGLLLIQGLSVLILSLNLALTVWAAVQHGVKENISDILGAGGGDDCARVKDWNKWLHVGINVLSTLLLAASNYCAQLLVAPTREMVDKAHTKGRWFDIGIQSFRNLRRVPAQQKTLWFLLMLSSGLLHLFWNSAVFATTPFSTYSTGYVTTDYLDDPNPWLFVDSPDLDFIRQNALRLPKLDNKECIARYAGRLAGLSSLLLVSANVTMNDQLSYEHSNKRSSFLWNGTTVESAIYWRMNSDWMCNKWNLATRVSCTPKTMKSPYEDTWTLVRFQFDGNLKDDPSDDVWTKVDHCLPRDELQNMDDKCMLRVSKVILSIVTVLNLVKCICIALTIRLHNRIGINPRYLSGSKEKRGFIAQTFTRAVQVIFQPKETSTVGKSLYLVTLGDAMASFLRKHDETTDTCGLASKRDFVKEWPLNIPSASPTSVRWFRAASLSRWVLTISSCAITIGTVGFLLHMTIVSQQAQGVDTDVMSLGSYGLGTPQQFATALTGITGRLGPTKGFFFAVLFANMFQAIVSALYLLVNNLLTVMLVAAEWNKYTSRRKALRVSTPRGIQRSSFFLSLPYRYSGTLMALSGLLHFFISQSVFVVQTVAYVPKYEPRKTFERAPDMDGSCIGFSSLGIILALGSGSVLVLYLLFVGFTFKYKVSTRRKGRGDEPCPMPLVSTCSAAISANCHAHPDDKDCAFLPLQWAYVRDGNDASGGRCTFTTDISV</sequence>
<protein>
    <recommendedName>
        <fullName evidence="2">DUF6536 domain-containing protein</fullName>
    </recommendedName>
</protein>
<dbReference type="AlphaFoldDB" id="A0A177D9A8"/>
<dbReference type="KEGG" id="aalt:CC77DRAFT_399807"/>
<keyword evidence="1" id="KW-0812">Transmembrane</keyword>
<evidence type="ECO:0000313" key="3">
    <source>
        <dbReference type="EMBL" id="OAG16285.1"/>
    </source>
</evidence>
<feature type="transmembrane region" description="Helical" evidence="1">
    <location>
        <begin position="508"/>
        <end position="530"/>
    </location>
</feature>
<dbReference type="GeneID" id="29117123"/>
<keyword evidence="1" id="KW-0472">Membrane</keyword>
<feature type="transmembrane region" description="Helical" evidence="1">
    <location>
        <begin position="184"/>
        <end position="205"/>
    </location>
</feature>
<feature type="transmembrane region" description="Helical" evidence="1">
    <location>
        <begin position="69"/>
        <end position="94"/>
    </location>
</feature>
<gene>
    <name evidence="3" type="ORF">CC77DRAFT_399807</name>
</gene>
<dbReference type="PANTHER" id="PTHR35395:SF1">
    <property type="entry name" value="DUF6536 DOMAIN-CONTAINING PROTEIN"/>
    <property type="match status" value="1"/>
</dbReference>
<name>A0A177D9A8_ALTAL</name>
<evidence type="ECO:0000313" key="4">
    <source>
        <dbReference type="Proteomes" id="UP000077248"/>
    </source>
</evidence>
<reference evidence="3 4" key="1">
    <citation type="submission" date="2016-05" db="EMBL/GenBank/DDBJ databases">
        <title>Comparative analysis of secretome profiles of manganese(II)-oxidizing ascomycete fungi.</title>
        <authorList>
            <consortium name="DOE Joint Genome Institute"/>
            <person name="Zeiner C.A."/>
            <person name="Purvine S.O."/>
            <person name="Zink E.M."/>
            <person name="Wu S."/>
            <person name="Pasa-Tolic L."/>
            <person name="Chaput D.L."/>
            <person name="Haridas S."/>
            <person name="Grigoriev I.V."/>
            <person name="Santelli C.M."/>
            <person name="Hansel C.M."/>
        </authorList>
    </citation>
    <scope>NUCLEOTIDE SEQUENCE [LARGE SCALE GENOMIC DNA]</scope>
    <source>
        <strain evidence="3 4">SRC1lrK2f</strain>
    </source>
</reference>
<feature type="transmembrane region" description="Helical" evidence="1">
    <location>
        <begin position="573"/>
        <end position="605"/>
    </location>
</feature>
<dbReference type="Pfam" id="PF20163">
    <property type="entry name" value="DUF6536"/>
    <property type="match status" value="1"/>
</dbReference>
<keyword evidence="1" id="KW-1133">Transmembrane helix</keyword>
<feature type="transmembrane region" description="Helical" evidence="1">
    <location>
        <begin position="126"/>
        <end position="147"/>
    </location>
</feature>
<feature type="transmembrane region" description="Helical" evidence="1">
    <location>
        <begin position="642"/>
        <end position="666"/>
    </location>
</feature>
<dbReference type="VEuPathDB" id="FungiDB:CC77DRAFT_399807"/>
<feature type="transmembrane region" description="Helical" evidence="1">
    <location>
        <begin position="686"/>
        <end position="714"/>
    </location>
</feature>
<organism evidence="3 4">
    <name type="scientific">Alternaria alternata</name>
    <name type="common">Alternaria rot fungus</name>
    <name type="synonym">Torula alternata</name>
    <dbReference type="NCBI Taxonomy" id="5599"/>
    <lineage>
        <taxon>Eukaryota</taxon>
        <taxon>Fungi</taxon>
        <taxon>Dikarya</taxon>
        <taxon>Ascomycota</taxon>
        <taxon>Pezizomycotina</taxon>
        <taxon>Dothideomycetes</taxon>
        <taxon>Pleosporomycetidae</taxon>
        <taxon>Pleosporales</taxon>
        <taxon>Pleosporineae</taxon>
        <taxon>Pleosporaceae</taxon>
        <taxon>Alternaria</taxon>
        <taxon>Alternaria sect. Alternaria</taxon>
        <taxon>Alternaria alternata complex</taxon>
    </lineage>
</organism>
<dbReference type="InterPro" id="IPR046623">
    <property type="entry name" value="DUF6536"/>
</dbReference>
<proteinExistence type="predicted"/>
<evidence type="ECO:0000256" key="1">
    <source>
        <dbReference type="SAM" id="Phobius"/>
    </source>
</evidence>
<feature type="transmembrane region" description="Helical" evidence="1">
    <location>
        <begin position="383"/>
        <end position="405"/>
    </location>
</feature>
<feature type="domain" description="DUF6536" evidence="2">
    <location>
        <begin position="70"/>
        <end position="222"/>
    </location>
</feature>
<dbReference type="RefSeq" id="XP_018381706.1">
    <property type="nucleotide sequence ID" value="XM_018531529.1"/>
</dbReference>
<dbReference type="PANTHER" id="PTHR35395">
    <property type="entry name" value="DUF6536 DOMAIN-CONTAINING PROTEIN"/>
    <property type="match status" value="1"/>
</dbReference>
<dbReference type="EMBL" id="KV441490">
    <property type="protein sequence ID" value="OAG16285.1"/>
    <property type="molecule type" value="Genomic_DNA"/>
</dbReference>
<dbReference type="Proteomes" id="UP000077248">
    <property type="component" value="Unassembled WGS sequence"/>
</dbReference>